<dbReference type="EMBL" id="JBDKWZ010000005">
    <property type="protein sequence ID" value="MEN7548297.1"/>
    <property type="molecule type" value="Genomic_DNA"/>
</dbReference>
<accession>A0AAW9RX60</accession>
<keyword evidence="5" id="KW-1185">Reference proteome</keyword>
<proteinExistence type="predicted"/>
<evidence type="ECO:0000256" key="1">
    <source>
        <dbReference type="SAM" id="Phobius"/>
    </source>
</evidence>
<dbReference type="AlphaFoldDB" id="A0AAW9RX60"/>
<sequence>MLTKRNIITKLGLLTAIIVLVNLIASKAFLRLDFTADQRYTLDKATKDILSDLEEVITIKAYFSEDLPPQLLSNRQDFKDLLIEYENRSGSQIVYEFINPNEDEAAEQKAQQTGISPLLINVQDRDQVKQMRAYMGAVVETGDRKEILPVIQPGAAMEYDLTTAIKKLTVVDKPKVAFLQGHGEPSMYASQQVVQQLSVLFEVEPYTLSDTAEIPAFYKAIAWVSPQDTVPDSHLMKLDNYLKTGGSIYLAYSGVQGNLQSNSLTKAPDIGLKGWLEDKGIHLGSNFVIDVSCGSVSVQQQQGPFVFNTQVEFPYFPMIAKFADHPVSKGLESLFLPFVSDLQINQDTSNTLVTYTPLAFTSERSGLVPAPAMLDINREWTAQDFNQTAQPVAVALEGQLVGNTPSKIVMIANGQFAVNGAQGNQAVNPDNVNFTVNAIDWLADDTGLIDLRTKGVTSRPLDPLEEDTKAFLSYANVLAPIALIILYGMLRRQQYLNKRRRWMEGNI</sequence>
<keyword evidence="1" id="KW-0472">Membrane</keyword>
<dbReference type="RefSeq" id="WP_346821076.1">
    <property type="nucleotide sequence ID" value="NZ_JBDKWZ010000005.1"/>
</dbReference>
<organism evidence="4 5">
    <name type="scientific">Rapidithrix thailandica</name>
    <dbReference type="NCBI Taxonomy" id="413964"/>
    <lineage>
        <taxon>Bacteria</taxon>
        <taxon>Pseudomonadati</taxon>
        <taxon>Bacteroidota</taxon>
        <taxon>Cytophagia</taxon>
        <taxon>Cytophagales</taxon>
        <taxon>Flammeovirgaceae</taxon>
        <taxon>Rapidithrix</taxon>
    </lineage>
</organism>
<feature type="domain" description="DUF7088" evidence="3">
    <location>
        <begin position="36"/>
        <end position="140"/>
    </location>
</feature>
<dbReference type="Proteomes" id="UP001403385">
    <property type="component" value="Unassembled WGS sequence"/>
</dbReference>
<feature type="transmembrane region" description="Helical" evidence="1">
    <location>
        <begin position="471"/>
        <end position="490"/>
    </location>
</feature>
<dbReference type="InterPro" id="IPR055396">
    <property type="entry name" value="DUF7088"/>
</dbReference>
<reference evidence="4 5" key="1">
    <citation type="submission" date="2024-04" db="EMBL/GenBank/DDBJ databases">
        <title>Novel genus in family Flammeovirgaceae.</title>
        <authorList>
            <person name="Nguyen T.H."/>
            <person name="Vuong T.Q."/>
            <person name="Le H."/>
            <person name="Kim S.-G."/>
        </authorList>
    </citation>
    <scope>NUCLEOTIDE SEQUENCE [LARGE SCALE GENOMIC DNA]</scope>
    <source>
        <strain evidence="4 5">JCM 23209</strain>
    </source>
</reference>
<protein>
    <submittedName>
        <fullName evidence="4">Gldg family protein</fullName>
    </submittedName>
</protein>
<evidence type="ECO:0000259" key="2">
    <source>
        <dbReference type="Pfam" id="PF09822"/>
    </source>
</evidence>
<gene>
    <name evidence="4" type="ORF">AAG747_10290</name>
</gene>
<dbReference type="Pfam" id="PF09822">
    <property type="entry name" value="ABC_transp_aux"/>
    <property type="match status" value="1"/>
</dbReference>
<keyword evidence="1" id="KW-0812">Transmembrane</keyword>
<dbReference type="InterPro" id="IPR019196">
    <property type="entry name" value="ABC_transp_unknown"/>
</dbReference>
<evidence type="ECO:0000259" key="3">
    <source>
        <dbReference type="Pfam" id="PF23357"/>
    </source>
</evidence>
<evidence type="ECO:0000313" key="5">
    <source>
        <dbReference type="Proteomes" id="UP001403385"/>
    </source>
</evidence>
<comment type="caution">
    <text evidence="4">The sequence shown here is derived from an EMBL/GenBank/DDBJ whole genome shotgun (WGS) entry which is preliminary data.</text>
</comment>
<dbReference type="Pfam" id="PF23357">
    <property type="entry name" value="DUF7088"/>
    <property type="match status" value="1"/>
</dbReference>
<name>A0AAW9RX60_9BACT</name>
<feature type="domain" description="ABC-type uncharacterised transport system" evidence="2">
    <location>
        <begin position="173"/>
        <end position="437"/>
    </location>
</feature>
<keyword evidence="1" id="KW-1133">Transmembrane helix</keyword>
<evidence type="ECO:0000313" key="4">
    <source>
        <dbReference type="EMBL" id="MEN7548297.1"/>
    </source>
</evidence>